<feature type="domain" description="Ferric siderophore reductase C-terminal" evidence="1">
    <location>
        <begin position="220"/>
        <end position="245"/>
    </location>
</feature>
<gene>
    <name evidence="2" type="ORF">GCM10023082_12970</name>
</gene>
<dbReference type="RefSeq" id="WP_345642383.1">
    <property type="nucleotide sequence ID" value="NZ_BAABEP010000005.1"/>
</dbReference>
<evidence type="ECO:0000313" key="3">
    <source>
        <dbReference type="Proteomes" id="UP001499884"/>
    </source>
</evidence>
<accession>A0ABP7EBC7</accession>
<dbReference type="InterPro" id="IPR024726">
    <property type="entry name" value="FhuF_C"/>
</dbReference>
<organism evidence="2 3">
    <name type="scientific">Streptomyces tremellae</name>
    <dbReference type="NCBI Taxonomy" id="1124239"/>
    <lineage>
        <taxon>Bacteria</taxon>
        <taxon>Bacillati</taxon>
        <taxon>Actinomycetota</taxon>
        <taxon>Actinomycetes</taxon>
        <taxon>Kitasatosporales</taxon>
        <taxon>Streptomycetaceae</taxon>
        <taxon>Streptomyces</taxon>
    </lineage>
</organism>
<evidence type="ECO:0000259" key="1">
    <source>
        <dbReference type="Pfam" id="PF11575"/>
    </source>
</evidence>
<dbReference type="Proteomes" id="UP001499884">
    <property type="component" value="Unassembled WGS sequence"/>
</dbReference>
<comment type="caution">
    <text evidence="2">The sequence shown here is derived from an EMBL/GenBank/DDBJ whole genome shotgun (WGS) entry which is preliminary data.</text>
</comment>
<keyword evidence="3" id="KW-1185">Reference proteome</keyword>
<evidence type="ECO:0000313" key="2">
    <source>
        <dbReference type="EMBL" id="GAA3716783.1"/>
    </source>
</evidence>
<dbReference type="Pfam" id="PF11575">
    <property type="entry name" value="FhuF_C"/>
    <property type="match status" value="1"/>
</dbReference>
<dbReference type="EMBL" id="BAABEP010000005">
    <property type="protein sequence ID" value="GAA3716783.1"/>
    <property type="molecule type" value="Genomic_DNA"/>
</dbReference>
<proteinExistence type="predicted"/>
<reference evidence="3" key="1">
    <citation type="journal article" date="2019" name="Int. J. Syst. Evol. Microbiol.">
        <title>The Global Catalogue of Microorganisms (GCM) 10K type strain sequencing project: providing services to taxonomists for standard genome sequencing and annotation.</title>
        <authorList>
            <consortium name="The Broad Institute Genomics Platform"/>
            <consortium name="The Broad Institute Genome Sequencing Center for Infectious Disease"/>
            <person name="Wu L."/>
            <person name="Ma J."/>
        </authorList>
    </citation>
    <scope>NUCLEOTIDE SEQUENCE [LARGE SCALE GENOMIC DNA]</scope>
    <source>
        <strain evidence="3">JCM 30846</strain>
    </source>
</reference>
<name>A0ABP7EBC7_9ACTN</name>
<sequence>MTGPDPGAAALDALTAAGPFFAVAAHGADGPPPGRPWRPLSEVVTDPAVLPRRIDEVRAHLAGAAGQPADGVERRVAASVAHLGLVARVLSPFFALAALGCTPRVPTLSGLYWIPVPGGAFPLSLPRASLAGRGGAVPESAAPVLDGLVAPLTEAVAGLRVPRRTLWGNAASAVNGARAALVAALPHAGDLAARTARVFLEHPALRGTFEDSGGAAPFRRRSCCLIYRALPGTDRAAAVCGDCVLAGR</sequence>
<protein>
    <submittedName>
        <fullName evidence="2">(2Fe-2S)-binding protein</fullName>
    </submittedName>
</protein>